<feature type="domain" description="Peptidase S49" evidence="7">
    <location>
        <begin position="417"/>
        <end position="566"/>
    </location>
</feature>
<keyword evidence="6" id="KW-0732">Signal</keyword>
<evidence type="ECO:0000256" key="2">
    <source>
        <dbReference type="ARBA" id="ARBA00022670"/>
    </source>
</evidence>
<dbReference type="NCBIfam" id="TIGR00706">
    <property type="entry name" value="SppA_dom"/>
    <property type="match status" value="1"/>
</dbReference>
<evidence type="ECO:0000256" key="5">
    <source>
        <dbReference type="SAM" id="MobiDB-lite"/>
    </source>
</evidence>
<feature type="region of interest" description="Disordered" evidence="5">
    <location>
        <begin position="22"/>
        <end position="53"/>
    </location>
</feature>
<gene>
    <name evidence="8" type="primary">sppA</name>
    <name evidence="8" type="ORF">POL25_39325</name>
</gene>
<dbReference type="RefSeq" id="WP_272091544.1">
    <property type="nucleotide sequence ID" value="NZ_JAQNDL010000004.1"/>
</dbReference>
<feature type="signal peptide" evidence="6">
    <location>
        <begin position="1"/>
        <end position="20"/>
    </location>
</feature>
<dbReference type="Gene3D" id="6.20.330.10">
    <property type="match status" value="1"/>
</dbReference>
<evidence type="ECO:0000256" key="4">
    <source>
        <dbReference type="ARBA" id="ARBA00022825"/>
    </source>
</evidence>
<dbReference type="PANTHER" id="PTHR33209">
    <property type="entry name" value="PROTEASE 4"/>
    <property type="match status" value="1"/>
</dbReference>
<feature type="compositionally biased region" description="Low complexity" evidence="5">
    <location>
        <begin position="42"/>
        <end position="53"/>
    </location>
</feature>
<feature type="chain" id="PRO_5046980396" evidence="6">
    <location>
        <begin position="21"/>
        <end position="646"/>
    </location>
</feature>
<dbReference type="InterPro" id="IPR047217">
    <property type="entry name" value="S49_SppA_67K_type_N"/>
</dbReference>
<evidence type="ECO:0000259" key="7">
    <source>
        <dbReference type="Pfam" id="PF01343"/>
    </source>
</evidence>
<name>A0ABT5EAX1_9BACT</name>
<dbReference type="SUPFAM" id="SSF52096">
    <property type="entry name" value="ClpP/crotonase"/>
    <property type="match status" value="2"/>
</dbReference>
<sequence>MRVTRATTALLSLATLCATACRGDRQPDRTPPAEAGDKRDVAPTTAPAAPTGALANLGPLSSMLADKLDAPGPYDPPRQSPGFDAAKPHWLTLDLGGEIGELAPMSLFGGGALIELHALLTRLDRLATDANVQGLLVRFTDVSLDMATAEEVRGAFLAFKAEGKRKLVCHADVPTNAVYYLMSACDAVGVQPVGEVMIPGPMAMPLHLRGLLDKLGVVPDFVHVGAFKGAAEPLTRTEPSKEMRETLAAVVDQAYLTMQAGIAAGRELAPETVAQQIDEALFTSEGALAAGLVDGVATYEDFRAQHTGGAAWKQVKLKDSPSGGGFDMEKLQTFIGLVPPKRPKEPHIALVYALGSIVDGRGQGTIGARNQIAGRTLAAAIDNLADDANVAAILLRVDSGGGSAMASEQIWRALQRAKEKKPVVVSMGGVAASGGYYIACGATKIFALANTLTGSIGVVGGKIAVAGMLEKVGIRTFPITRGKRAAMWSGMTPWTEGERARVLATMEDIYKIFVERVASGRGKTFDDIHAIAQGRVWTGAAAKERGLVDELGGLTEALAETRKLSGIGPEVALEVYPPEPTLKDLIEGFDTGPSLLRAAAEHDLVPSLAVALGPGGLAAVSGVLAQLDALREDPIQTALIWPVLQR</sequence>
<proteinExistence type="inferred from homology"/>
<evidence type="ECO:0000256" key="1">
    <source>
        <dbReference type="ARBA" id="ARBA00008683"/>
    </source>
</evidence>
<dbReference type="EMBL" id="JAQNDL010000004">
    <property type="protein sequence ID" value="MDC0723007.1"/>
    <property type="molecule type" value="Genomic_DNA"/>
</dbReference>
<organism evidence="8 9">
    <name type="scientific">Nannocystis bainbridge</name>
    <dbReference type="NCBI Taxonomy" id="2995303"/>
    <lineage>
        <taxon>Bacteria</taxon>
        <taxon>Pseudomonadati</taxon>
        <taxon>Myxococcota</taxon>
        <taxon>Polyangia</taxon>
        <taxon>Nannocystales</taxon>
        <taxon>Nannocystaceae</taxon>
        <taxon>Nannocystis</taxon>
    </lineage>
</organism>
<dbReference type="InterPro" id="IPR029045">
    <property type="entry name" value="ClpP/crotonase-like_dom_sf"/>
</dbReference>
<feature type="domain" description="Peptidase S49" evidence="7">
    <location>
        <begin position="159"/>
        <end position="304"/>
    </location>
</feature>
<dbReference type="CDD" id="cd07018">
    <property type="entry name" value="S49_SppA_67K_type"/>
    <property type="match status" value="1"/>
</dbReference>
<dbReference type="InterPro" id="IPR002142">
    <property type="entry name" value="Peptidase_S49"/>
</dbReference>
<accession>A0ABT5EAX1</accession>
<keyword evidence="3" id="KW-0378">Hydrolase</keyword>
<keyword evidence="2" id="KW-0645">Protease</keyword>
<protein>
    <submittedName>
        <fullName evidence="8">Signal peptide peptidase SppA</fullName>
    </submittedName>
</protein>
<comment type="caution">
    <text evidence="8">The sequence shown here is derived from an EMBL/GenBank/DDBJ whole genome shotgun (WGS) entry which is preliminary data.</text>
</comment>
<reference evidence="8 9" key="1">
    <citation type="submission" date="2022-11" db="EMBL/GenBank/DDBJ databases">
        <title>Minimal conservation of predation-associated metabolite biosynthetic gene clusters underscores biosynthetic potential of Myxococcota including descriptions for ten novel species: Archangium lansinium sp. nov., Myxococcus landrumus sp. nov., Nannocystis bai.</title>
        <authorList>
            <person name="Ahearne A."/>
            <person name="Stevens C."/>
            <person name="Dowd S."/>
        </authorList>
    </citation>
    <scope>NUCLEOTIDE SEQUENCE [LARGE SCALE GENOMIC DNA]</scope>
    <source>
        <strain evidence="8 9">BB15-2</strain>
    </source>
</reference>
<dbReference type="CDD" id="cd07023">
    <property type="entry name" value="S49_Sppa_N_C"/>
    <property type="match status" value="1"/>
</dbReference>
<evidence type="ECO:0000313" key="8">
    <source>
        <dbReference type="EMBL" id="MDC0723007.1"/>
    </source>
</evidence>
<evidence type="ECO:0000256" key="6">
    <source>
        <dbReference type="SAM" id="SignalP"/>
    </source>
</evidence>
<dbReference type="InterPro" id="IPR047272">
    <property type="entry name" value="S49_SppA_C"/>
</dbReference>
<evidence type="ECO:0000313" key="9">
    <source>
        <dbReference type="Proteomes" id="UP001221686"/>
    </source>
</evidence>
<dbReference type="Proteomes" id="UP001221686">
    <property type="component" value="Unassembled WGS sequence"/>
</dbReference>
<keyword evidence="9" id="KW-1185">Reference proteome</keyword>
<dbReference type="Gene3D" id="3.90.226.10">
    <property type="entry name" value="2-enoyl-CoA Hydratase, Chain A, domain 1"/>
    <property type="match status" value="2"/>
</dbReference>
<dbReference type="Pfam" id="PF01343">
    <property type="entry name" value="Peptidase_S49"/>
    <property type="match status" value="2"/>
</dbReference>
<comment type="similarity">
    <text evidence="1">Belongs to the peptidase S49 family.</text>
</comment>
<dbReference type="InterPro" id="IPR004635">
    <property type="entry name" value="Pept_S49_SppA"/>
</dbReference>
<dbReference type="PANTHER" id="PTHR33209:SF1">
    <property type="entry name" value="PEPTIDASE S49 DOMAIN-CONTAINING PROTEIN"/>
    <property type="match status" value="1"/>
</dbReference>
<keyword evidence="4" id="KW-0720">Serine protease</keyword>
<evidence type="ECO:0000256" key="3">
    <source>
        <dbReference type="ARBA" id="ARBA00022801"/>
    </source>
</evidence>
<dbReference type="Gene3D" id="3.40.1750.10">
    <property type="entry name" value="peptide peptidase (sppa) like domain"/>
    <property type="match status" value="1"/>
</dbReference>